<dbReference type="PANTHER" id="PTHR19321">
    <property type="entry name" value="PROTEIN REGULATOR OF CYTOKINESIS 1 PRC1-RELATED"/>
    <property type="match status" value="1"/>
</dbReference>
<dbReference type="InterPro" id="IPR007145">
    <property type="entry name" value="MAP65_Ase1_PRC1"/>
</dbReference>
<dbReference type="GO" id="GO:0005737">
    <property type="term" value="C:cytoplasm"/>
    <property type="evidence" value="ECO:0007669"/>
    <property type="project" value="TreeGrafter"/>
</dbReference>
<accession>A0AAF1AU48</accession>
<feature type="compositionally biased region" description="Polar residues" evidence="9">
    <location>
        <begin position="594"/>
        <end position="604"/>
    </location>
</feature>
<sequence>MKFSFIKDQLERECLEAYKRRVDQASHNRNLLRQAVAECRAELAVICSAMGERMTPIKKFVQGAGSLTKELEAIMPELKEMRKRKVERMNQFVEVLDKMYNISKELYTSDKEFSDIKGIDESDLSLKRLEGLQSQLHDLEKEKSGRLKLVLDLLNSLNSLCLVLGLDFQQTVKDVQITLDDSSTRNINVDTVERLSTAISDFRGVKIQRMQKLQDLAATMVDLWSLMDTPFDEQERFHSVTRHIASSVDEINEANVLSSDFISFAEAEVARLQQIKSCKIKEVICKKRLDLEDRCRKAHMIEEANSAANYSVEAIESGTIDPLYLLEQIELQISKVKEEAFSRKDILDKVEKWLAAREEEIWLEEYNKDENRYNTGRGTHLILKRAEKARVIVNKIPAMVEALLSKARTWVLDRRTEFLYDGVPLTSMLEQYKTLRQEKEQDRQRQRDQKKLHGQLLAKQEVLFGSKPSPITSGKKVSRSNTREGMNKRCSHVGEMYQTPTERIAKSYHTITSSYPAKQHSLQAQLGGYGPSSSDAQHPSISPSACQTRTTREPLSSVNSSTLSNANSPATIQIDSIPQCVVLDRTPPSKRSPVATQQKTSSSIDENRTPEKMTIPMPTTPTTVSVAMRTAPTPASPFLHHHAQEVECSFEERRAGVVPSTTY</sequence>
<comment type="similarity">
    <text evidence="3">Belongs to the MAP65/ASE1 family.</text>
</comment>
<dbReference type="GO" id="GO:0005819">
    <property type="term" value="C:spindle"/>
    <property type="evidence" value="ECO:0007669"/>
    <property type="project" value="TreeGrafter"/>
</dbReference>
<keyword evidence="8" id="KW-0539">Nucleus</keyword>
<dbReference type="GO" id="GO:0005874">
    <property type="term" value="C:microtubule"/>
    <property type="evidence" value="ECO:0007669"/>
    <property type="project" value="UniProtKB-KW"/>
</dbReference>
<name>A0AAF1AU48_DAUCS</name>
<evidence type="ECO:0000256" key="8">
    <source>
        <dbReference type="ARBA" id="ARBA00023242"/>
    </source>
</evidence>
<evidence type="ECO:0000313" key="11">
    <source>
        <dbReference type="Proteomes" id="UP000077755"/>
    </source>
</evidence>
<protein>
    <submittedName>
        <fullName evidence="10">Uncharacterized protein</fullName>
    </submittedName>
</protein>
<keyword evidence="11" id="KW-1185">Reference proteome</keyword>
<reference evidence="10" key="2">
    <citation type="submission" date="2022-03" db="EMBL/GenBank/DDBJ databases">
        <title>Draft title - Genomic analysis of global carrot germplasm unveils the trajectory of domestication and the origin of high carotenoid orange carrot.</title>
        <authorList>
            <person name="Iorizzo M."/>
            <person name="Ellison S."/>
            <person name="Senalik D."/>
            <person name="Macko-Podgorni A."/>
            <person name="Grzebelus D."/>
            <person name="Bostan H."/>
            <person name="Rolling W."/>
            <person name="Curaba J."/>
            <person name="Simon P."/>
        </authorList>
    </citation>
    <scope>NUCLEOTIDE SEQUENCE</scope>
    <source>
        <tissue evidence="10">Leaf</tissue>
    </source>
</reference>
<feature type="compositionally biased region" description="Polar residues" evidence="9">
    <location>
        <begin position="531"/>
        <end position="570"/>
    </location>
</feature>
<evidence type="ECO:0000256" key="2">
    <source>
        <dbReference type="ARBA" id="ARBA00004245"/>
    </source>
</evidence>
<dbReference type="Gene3D" id="1.20.58.1520">
    <property type="match status" value="1"/>
</dbReference>
<dbReference type="GO" id="GO:0008017">
    <property type="term" value="F:microtubule binding"/>
    <property type="evidence" value="ECO:0007669"/>
    <property type="project" value="InterPro"/>
</dbReference>
<evidence type="ECO:0000256" key="4">
    <source>
        <dbReference type="ARBA" id="ARBA00022490"/>
    </source>
</evidence>
<proteinExistence type="inferred from homology"/>
<evidence type="ECO:0000256" key="1">
    <source>
        <dbReference type="ARBA" id="ARBA00004123"/>
    </source>
</evidence>
<evidence type="ECO:0000256" key="5">
    <source>
        <dbReference type="ARBA" id="ARBA00022553"/>
    </source>
</evidence>
<evidence type="ECO:0000256" key="6">
    <source>
        <dbReference type="ARBA" id="ARBA00022701"/>
    </source>
</evidence>
<evidence type="ECO:0000313" key="10">
    <source>
        <dbReference type="EMBL" id="WOG95473.1"/>
    </source>
</evidence>
<evidence type="ECO:0000256" key="9">
    <source>
        <dbReference type="SAM" id="MobiDB-lite"/>
    </source>
</evidence>
<dbReference type="EMBL" id="CP093346">
    <property type="protein sequence ID" value="WOG95473.1"/>
    <property type="molecule type" value="Genomic_DNA"/>
</dbReference>
<gene>
    <name evidence="10" type="ORF">DCAR_0414792</name>
</gene>
<dbReference type="Proteomes" id="UP000077755">
    <property type="component" value="Chromosome 4"/>
</dbReference>
<dbReference type="Pfam" id="PF03999">
    <property type="entry name" value="MAP65_ASE1"/>
    <property type="match status" value="1"/>
</dbReference>
<dbReference type="PANTHER" id="PTHR19321:SF7">
    <property type="entry name" value="65-KDA MICROTUBULE-ASSOCIATED PROTEIN 3"/>
    <property type="match status" value="1"/>
</dbReference>
<feature type="region of interest" description="Disordered" evidence="9">
    <location>
        <begin position="583"/>
        <end position="620"/>
    </location>
</feature>
<keyword evidence="6" id="KW-0493">Microtubule</keyword>
<feature type="region of interest" description="Disordered" evidence="9">
    <location>
        <begin position="524"/>
        <end position="570"/>
    </location>
</feature>
<evidence type="ECO:0000256" key="7">
    <source>
        <dbReference type="ARBA" id="ARBA00023212"/>
    </source>
</evidence>
<reference evidence="10" key="1">
    <citation type="journal article" date="2016" name="Nat. Genet.">
        <title>A high-quality carrot genome assembly provides new insights into carotenoid accumulation and asterid genome evolution.</title>
        <authorList>
            <person name="Iorizzo M."/>
            <person name="Ellison S."/>
            <person name="Senalik D."/>
            <person name="Zeng P."/>
            <person name="Satapoomin P."/>
            <person name="Huang J."/>
            <person name="Bowman M."/>
            <person name="Iovene M."/>
            <person name="Sanseverino W."/>
            <person name="Cavagnaro P."/>
            <person name="Yildiz M."/>
            <person name="Macko-Podgorni A."/>
            <person name="Moranska E."/>
            <person name="Grzebelus E."/>
            <person name="Grzebelus D."/>
            <person name="Ashrafi H."/>
            <person name="Zheng Z."/>
            <person name="Cheng S."/>
            <person name="Spooner D."/>
            <person name="Van Deynze A."/>
            <person name="Simon P."/>
        </authorList>
    </citation>
    <scope>NUCLEOTIDE SEQUENCE</scope>
    <source>
        <tissue evidence="10">Leaf</tissue>
    </source>
</reference>
<dbReference type="FunFam" id="1.20.58.1520:FF:000002">
    <property type="entry name" value="65-kDa microtubule-associated protein 6"/>
    <property type="match status" value="1"/>
</dbReference>
<organism evidence="10 11">
    <name type="scientific">Daucus carota subsp. sativus</name>
    <name type="common">Carrot</name>
    <dbReference type="NCBI Taxonomy" id="79200"/>
    <lineage>
        <taxon>Eukaryota</taxon>
        <taxon>Viridiplantae</taxon>
        <taxon>Streptophyta</taxon>
        <taxon>Embryophyta</taxon>
        <taxon>Tracheophyta</taxon>
        <taxon>Spermatophyta</taxon>
        <taxon>Magnoliopsida</taxon>
        <taxon>eudicotyledons</taxon>
        <taxon>Gunneridae</taxon>
        <taxon>Pentapetalae</taxon>
        <taxon>asterids</taxon>
        <taxon>campanulids</taxon>
        <taxon>Apiales</taxon>
        <taxon>Apiaceae</taxon>
        <taxon>Apioideae</taxon>
        <taxon>Scandiceae</taxon>
        <taxon>Daucinae</taxon>
        <taxon>Daucus</taxon>
        <taxon>Daucus sect. Daucus</taxon>
    </lineage>
</organism>
<evidence type="ECO:0000256" key="3">
    <source>
        <dbReference type="ARBA" id="ARBA00006187"/>
    </source>
</evidence>
<comment type="subcellular location">
    <subcellularLocation>
        <location evidence="2">Cytoplasm</location>
        <location evidence="2">Cytoskeleton</location>
    </subcellularLocation>
    <subcellularLocation>
        <location evidence="1">Nucleus</location>
    </subcellularLocation>
</comment>
<dbReference type="GO" id="GO:0000226">
    <property type="term" value="P:microtubule cytoskeleton organization"/>
    <property type="evidence" value="ECO:0007669"/>
    <property type="project" value="InterPro"/>
</dbReference>
<keyword evidence="5" id="KW-0597">Phosphoprotein</keyword>
<keyword evidence="7" id="KW-0206">Cytoskeleton</keyword>
<dbReference type="AlphaFoldDB" id="A0AAF1AU48"/>
<feature type="region of interest" description="Disordered" evidence="9">
    <location>
        <begin position="463"/>
        <end position="485"/>
    </location>
</feature>
<keyword evidence="4" id="KW-0963">Cytoplasm</keyword>
<dbReference type="GO" id="GO:0005634">
    <property type="term" value="C:nucleus"/>
    <property type="evidence" value="ECO:0007669"/>
    <property type="project" value="UniProtKB-SubCell"/>
</dbReference>